<keyword evidence="11" id="KW-1185">Reference proteome</keyword>
<dbReference type="PRINTS" id="PR00625">
    <property type="entry name" value="JDOMAIN"/>
</dbReference>
<evidence type="ECO:0000256" key="1">
    <source>
        <dbReference type="ARBA" id="ARBA00022692"/>
    </source>
</evidence>
<dbReference type="Proteomes" id="UP000092154">
    <property type="component" value="Unassembled WGS sequence"/>
</dbReference>
<evidence type="ECO:0000256" key="8">
    <source>
        <dbReference type="SAM" id="SignalP"/>
    </source>
</evidence>
<dbReference type="InterPro" id="IPR001623">
    <property type="entry name" value="DnaJ_domain"/>
</dbReference>
<evidence type="ECO:0000256" key="2">
    <source>
        <dbReference type="ARBA" id="ARBA00022729"/>
    </source>
</evidence>
<protein>
    <submittedName>
        <fullName evidence="10">DnaJ-domain-containing protein</fullName>
    </submittedName>
</protein>
<feature type="chain" id="PRO_5008598026" evidence="8">
    <location>
        <begin position="20"/>
        <end position="319"/>
    </location>
</feature>
<dbReference type="SUPFAM" id="SSF46565">
    <property type="entry name" value="Chaperone J-domain"/>
    <property type="match status" value="1"/>
</dbReference>
<keyword evidence="4 7" id="KW-0472">Membrane</keyword>
<feature type="compositionally biased region" description="Polar residues" evidence="6">
    <location>
        <begin position="279"/>
        <end position="290"/>
    </location>
</feature>
<dbReference type="InterPro" id="IPR036869">
    <property type="entry name" value="J_dom_sf"/>
</dbReference>
<dbReference type="GO" id="GO:0012505">
    <property type="term" value="C:endomembrane system"/>
    <property type="evidence" value="ECO:0007669"/>
    <property type="project" value="UniProtKB-SubCell"/>
</dbReference>
<evidence type="ECO:0000313" key="11">
    <source>
        <dbReference type="Proteomes" id="UP000092154"/>
    </source>
</evidence>
<keyword evidence="1 7" id="KW-0812">Transmembrane</keyword>
<keyword evidence="2 8" id="KW-0732">Signal</keyword>
<name>A0A1B7NI76_9AGAM</name>
<dbReference type="PANTHER" id="PTHR44653:SF2">
    <property type="entry name" value="DNAJ HOMOLOG SUBFAMILY C MEMBER 1"/>
    <property type="match status" value="1"/>
</dbReference>
<dbReference type="PANTHER" id="PTHR44653">
    <property type="entry name" value="DNAJ HOMOLOG SUBFAMILY C MEMBER 1"/>
    <property type="match status" value="1"/>
</dbReference>
<feature type="signal peptide" evidence="8">
    <location>
        <begin position="1"/>
        <end position="19"/>
    </location>
</feature>
<comment type="subcellular location">
    <subcellularLocation>
        <location evidence="5">Endomembrane system</location>
        <topology evidence="5">Single-pass membrane protein</topology>
    </subcellularLocation>
</comment>
<sequence length="319" mass="35698">MKLFVFIAFLAVLVTVVSAWTKEDYEIFDLVTALEAAEGKGTTFYSWFDVPSTATPAEINKAYRKKSLQLHPDKNPGVKGIHERFARLGVIATILKNPEERKRYDFFYANGVPKWRGTGYYYSRFRPGLGTVLIFLTVLTSGLQYLVQNMNYNRDLRRIEQTIRDARLAAWGQKMEPLQVKRKVKVNIGGGPRQDEDGNIISGKMLEMVVERDNVYILDPSGIMHLLDTSSATPAAISRTWFIALLINAIHKFFPSKKNSLEADDQQDPLTVDIDDGSDSPTSGNVTPSGATEGEETLQSGHVAALKAGGRRRKAPRKR</sequence>
<evidence type="ECO:0000259" key="9">
    <source>
        <dbReference type="PROSITE" id="PS50076"/>
    </source>
</evidence>
<organism evidence="10 11">
    <name type="scientific">Rhizopogon vinicolor AM-OR11-026</name>
    <dbReference type="NCBI Taxonomy" id="1314800"/>
    <lineage>
        <taxon>Eukaryota</taxon>
        <taxon>Fungi</taxon>
        <taxon>Dikarya</taxon>
        <taxon>Basidiomycota</taxon>
        <taxon>Agaricomycotina</taxon>
        <taxon>Agaricomycetes</taxon>
        <taxon>Agaricomycetidae</taxon>
        <taxon>Boletales</taxon>
        <taxon>Suillineae</taxon>
        <taxon>Rhizopogonaceae</taxon>
        <taxon>Rhizopogon</taxon>
    </lineage>
</organism>
<dbReference type="Gene3D" id="1.10.287.110">
    <property type="entry name" value="DnaJ domain"/>
    <property type="match status" value="1"/>
</dbReference>
<reference evidence="10 11" key="1">
    <citation type="submission" date="2016-06" db="EMBL/GenBank/DDBJ databases">
        <title>Comparative genomics of the ectomycorrhizal sister species Rhizopogon vinicolor and Rhizopogon vesiculosus (Basidiomycota: Boletales) reveals a divergence of the mating type B locus.</title>
        <authorList>
            <consortium name="DOE Joint Genome Institute"/>
            <person name="Mujic A.B."/>
            <person name="Kuo A."/>
            <person name="Tritt A."/>
            <person name="Lipzen A."/>
            <person name="Chen C."/>
            <person name="Johnson J."/>
            <person name="Sharma A."/>
            <person name="Barry K."/>
            <person name="Grigoriev I.V."/>
            <person name="Spatafora J.W."/>
        </authorList>
    </citation>
    <scope>NUCLEOTIDE SEQUENCE [LARGE SCALE GENOMIC DNA]</scope>
    <source>
        <strain evidence="10 11">AM-OR11-026</strain>
    </source>
</reference>
<evidence type="ECO:0000256" key="4">
    <source>
        <dbReference type="ARBA" id="ARBA00023136"/>
    </source>
</evidence>
<dbReference type="SMART" id="SM00271">
    <property type="entry name" value="DnaJ"/>
    <property type="match status" value="1"/>
</dbReference>
<evidence type="ECO:0000313" key="10">
    <source>
        <dbReference type="EMBL" id="OAX44566.1"/>
    </source>
</evidence>
<feature type="compositionally biased region" description="Basic residues" evidence="6">
    <location>
        <begin position="309"/>
        <end position="319"/>
    </location>
</feature>
<feature type="compositionally biased region" description="Acidic residues" evidence="6">
    <location>
        <begin position="262"/>
        <end position="278"/>
    </location>
</feature>
<evidence type="ECO:0000256" key="7">
    <source>
        <dbReference type="SAM" id="Phobius"/>
    </source>
</evidence>
<dbReference type="STRING" id="1314800.A0A1B7NI76"/>
<dbReference type="EMBL" id="KV448124">
    <property type="protein sequence ID" value="OAX44566.1"/>
    <property type="molecule type" value="Genomic_DNA"/>
</dbReference>
<dbReference type="InterPro" id="IPR052606">
    <property type="entry name" value="DnaJ_domain_protein"/>
</dbReference>
<dbReference type="CDD" id="cd06257">
    <property type="entry name" value="DnaJ"/>
    <property type="match status" value="1"/>
</dbReference>
<feature type="transmembrane region" description="Helical" evidence="7">
    <location>
        <begin position="128"/>
        <end position="147"/>
    </location>
</feature>
<dbReference type="FunCoup" id="A0A1B7NI76">
    <property type="interactions" value="89"/>
</dbReference>
<dbReference type="InParanoid" id="A0A1B7NI76"/>
<accession>A0A1B7NI76</accession>
<evidence type="ECO:0000256" key="6">
    <source>
        <dbReference type="SAM" id="MobiDB-lite"/>
    </source>
</evidence>
<dbReference type="AlphaFoldDB" id="A0A1B7NI76"/>
<dbReference type="PROSITE" id="PS50076">
    <property type="entry name" value="DNAJ_2"/>
    <property type="match status" value="1"/>
</dbReference>
<dbReference type="Pfam" id="PF00226">
    <property type="entry name" value="DnaJ"/>
    <property type="match status" value="1"/>
</dbReference>
<feature type="region of interest" description="Disordered" evidence="6">
    <location>
        <begin position="260"/>
        <end position="319"/>
    </location>
</feature>
<evidence type="ECO:0000256" key="5">
    <source>
        <dbReference type="ARBA" id="ARBA00037847"/>
    </source>
</evidence>
<keyword evidence="3 7" id="KW-1133">Transmembrane helix</keyword>
<feature type="domain" description="J" evidence="9">
    <location>
        <begin position="43"/>
        <end position="108"/>
    </location>
</feature>
<proteinExistence type="predicted"/>
<dbReference type="OrthoDB" id="413400at2759"/>
<gene>
    <name evidence="10" type="ORF">K503DRAFT_764976</name>
</gene>
<evidence type="ECO:0000256" key="3">
    <source>
        <dbReference type="ARBA" id="ARBA00022989"/>
    </source>
</evidence>